<keyword evidence="3" id="KW-0676">Redox-active center</keyword>
<dbReference type="PANTHER" id="PTHR42852">
    <property type="entry name" value="THIOL:DISULFIDE INTERCHANGE PROTEIN DSBE"/>
    <property type="match status" value="1"/>
</dbReference>
<evidence type="ECO:0000313" key="6">
    <source>
        <dbReference type="Proteomes" id="UP001217485"/>
    </source>
</evidence>
<dbReference type="InterPro" id="IPR017937">
    <property type="entry name" value="Thioredoxin_CS"/>
</dbReference>
<reference evidence="5 6" key="1">
    <citation type="submission" date="2023-01" db="EMBL/GenBank/DDBJ databases">
        <title>Minimal conservation of predation-associated metabolite biosynthetic gene clusters underscores biosynthetic potential of Myxococcota including descriptions for ten novel species: Archangium lansinium sp. nov., Myxococcus landrumus sp. nov., Nannocystis bai.</title>
        <authorList>
            <person name="Ahearne A."/>
            <person name="Stevens C."/>
            <person name="Dowd S."/>
        </authorList>
    </citation>
    <scope>NUCLEOTIDE SEQUENCE [LARGE SCALE GENOMIC DNA]</scope>
    <source>
        <strain evidence="5 6">WIWO2</strain>
    </source>
</reference>
<dbReference type="SUPFAM" id="SSF52833">
    <property type="entry name" value="Thioredoxin-like"/>
    <property type="match status" value="1"/>
</dbReference>
<dbReference type="PANTHER" id="PTHR42852:SF13">
    <property type="entry name" value="PROTEIN DIPZ"/>
    <property type="match status" value="1"/>
</dbReference>
<dbReference type="PROSITE" id="PS00194">
    <property type="entry name" value="THIOREDOXIN_1"/>
    <property type="match status" value="1"/>
</dbReference>
<dbReference type="Pfam" id="PF08534">
    <property type="entry name" value="Redoxin"/>
    <property type="match status" value="1"/>
</dbReference>
<dbReference type="Gene3D" id="3.40.30.10">
    <property type="entry name" value="Glutaredoxin"/>
    <property type="match status" value="1"/>
</dbReference>
<dbReference type="InterPro" id="IPR013740">
    <property type="entry name" value="Redoxin"/>
</dbReference>
<dbReference type="Proteomes" id="UP001217485">
    <property type="component" value="Unassembled WGS sequence"/>
</dbReference>
<dbReference type="InterPro" id="IPR036249">
    <property type="entry name" value="Thioredoxin-like_sf"/>
</dbReference>
<evidence type="ECO:0000259" key="4">
    <source>
        <dbReference type="PROSITE" id="PS51352"/>
    </source>
</evidence>
<name>A0ABT5CHU6_9BACT</name>
<accession>A0ABT5CHU6</accession>
<proteinExistence type="predicted"/>
<dbReference type="InterPro" id="IPR050553">
    <property type="entry name" value="Thioredoxin_ResA/DsbE_sf"/>
</dbReference>
<evidence type="ECO:0000256" key="1">
    <source>
        <dbReference type="ARBA" id="ARBA00004196"/>
    </source>
</evidence>
<organism evidence="5 6">
    <name type="scientific">Sorangium atrum</name>
    <dbReference type="NCBI Taxonomy" id="2995308"/>
    <lineage>
        <taxon>Bacteria</taxon>
        <taxon>Pseudomonadati</taxon>
        <taxon>Myxococcota</taxon>
        <taxon>Polyangia</taxon>
        <taxon>Polyangiales</taxon>
        <taxon>Polyangiaceae</taxon>
        <taxon>Sorangium</taxon>
    </lineage>
</organism>
<sequence length="192" mass="21140">MRARSRLRAIAAAAGVLVLVQALAAGLYWAVERRRGAERPGRPFAHERLHDGQRMPDATFEQPDGTLLDAAALRGRPVLLHFWATWCAPCRAELPRLLELGRQLEKAGRLQLVAVSVDENWDVVRAFFGGEVPPGVVRAGSAAVQRRFGVSMLPDTFLVEADGRMSLRFTGARDWRAPEATTLLLGQERPAP</sequence>
<protein>
    <submittedName>
        <fullName evidence="5">TlpA disulfide reductase family protein</fullName>
    </submittedName>
</protein>
<feature type="domain" description="Thioredoxin" evidence="4">
    <location>
        <begin position="49"/>
        <end position="190"/>
    </location>
</feature>
<gene>
    <name evidence="5" type="ORF">POL72_47800</name>
</gene>
<dbReference type="EMBL" id="JAQNDK010000006">
    <property type="protein sequence ID" value="MDC0685503.1"/>
    <property type="molecule type" value="Genomic_DNA"/>
</dbReference>
<comment type="subcellular location">
    <subcellularLocation>
        <location evidence="1">Cell envelope</location>
    </subcellularLocation>
</comment>
<comment type="caution">
    <text evidence="5">The sequence shown here is derived from an EMBL/GenBank/DDBJ whole genome shotgun (WGS) entry which is preliminary data.</text>
</comment>
<keyword evidence="2" id="KW-0201">Cytochrome c-type biogenesis</keyword>
<evidence type="ECO:0000313" key="5">
    <source>
        <dbReference type="EMBL" id="MDC0685503.1"/>
    </source>
</evidence>
<evidence type="ECO:0000256" key="3">
    <source>
        <dbReference type="ARBA" id="ARBA00023284"/>
    </source>
</evidence>
<dbReference type="RefSeq" id="WP_272103820.1">
    <property type="nucleotide sequence ID" value="NZ_JAQNDK010000006.1"/>
</dbReference>
<dbReference type="InterPro" id="IPR013766">
    <property type="entry name" value="Thioredoxin_domain"/>
</dbReference>
<evidence type="ECO:0000256" key="2">
    <source>
        <dbReference type="ARBA" id="ARBA00022748"/>
    </source>
</evidence>
<dbReference type="PROSITE" id="PS51352">
    <property type="entry name" value="THIOREDOXIN_2"/>
    <property type="match status" value="1"/>
</dbReference>
<dbReference type="CDD" id="cd02966">
    <property type="entry name" value="TlpA_like_family"/>
    <property type="match status" value="1"/>
</dbReference>
<keyword evidence="6" id="KW-1185">Reference proteome</keyword>